<feature type="transmembrane region" description="Helical" evidence="14">
    <location>
        <begin position="24"/>
        <end position="45"/>
    </location>
</feature>
<evidence type="ECO:0000256" key="7">
    <source>
        <dbReference type="ARBA" id="ARBA00022679"/>
    </source>
</evidence>
<evidence type="ECO:0000256" key="9">
    <source>
        <dbReference type="ARBA" id="ARBA00022777"/>
    </source>
</evidence>
<keyword evidence="11 13" id="KW-0443">Lipid metabolism</keyword>
<gene>
    <name evidence="13" type="primary">lpxK</name>
    <name evidence="15" type="ORF">CXB77_14035</name>
</gene>
<keyword evidence="14" id="KW-1133">Transmembrane helix</keyword>
<dbReference type="InterPro" id="IPR027417">
    <property type="entry name" value="P-loop_NTPase"/>
</dbReference>
<sequence length="338" mass="37347">MPIWYNQTCDDVPLNDRHCIGKRLFIALLLPLSWLYCVIVQMRRWAYQHNWLTSVRLAIPVIVVGNLTVGGTGKTPLVLRLAARLRERGKTPAILTRGYGGAARKWPQVVRPNSDPAQVGDEPVLLARRSGCLVIAGPNRVAAGNLALQLGCDIVLTDDGLQHYRLARKVEIALIDGERGFGNGHCLPAGPLREPPRRLESVDLRLYHGGMQRQPQMHLIPSAAVNLRQPNLTRSLAEFRGQRVLAVAGIGYPARFFNSLIALGLDLELRPYPDHHRFTAADVAQWPPLPVLMTEKDAVKCAALAGANHWFVPVEAAVDAEFLAQFERLVFGNGEKNA</sequence>
<dbReference type="InterPro" id="IPR003758">
    <property type="entry name" value="LpxK"/>
</dbReference>
<dbReference type="NCBIfam" id="TIGR00682">
    <property type="entry name" value="lpxK"/>
    <property type="match status" value="1"/>
</dbReference>
<evidence type="ECO:0000256" key="6">
    <source>
        <dbReference type="ARBA" id="ARBA00022556"/>
    </source>
</evidence>
<dbReference type="Pfam" id="PF02606">
    <property type="entry name" value="LpxK"/>
    <property type="match status" value="1"/>
</dbReference>
<organism evidence="15 16">
    <name type="scientific">Chromatium okenii</name>
    <dbReference type="NCBI Taxonomy" id="61644"/>
    <lineage>
        <taxon>Bacteria</taxon>
        <taxon>Pseudomonadati</taxon>
        <taxon>Pseudomonadota</taxon>
        <taxon>Gammaproteobacteria</taxon>
        <taxon>Chromatiales</taxon>
        <taxon>Chromatiaceae</taxon>
        <taxon>Chromatium</taxon>
    </lineage>
</organism>
<comment type="catalytic activity">
    <reaction evidence="13">
        <text>a lipid A disaccharide + ATP = a lipid IVA + ADP + H(+)</text>
        <dbReference type="Rhea" id="RHEA:67840"/>
        <dbReference type="ChEBI" id="CHEBI:15378"/>
        <dbReference type="ChEBI" id="CHEBI:30616"/>
        <dbReference type="ChEBI" id="CHEBI:176343"/>
        <dbReference type="ChEBI" id="CHEBI:176425"/>
        <dbReference type="ChEBI" id="CHEBI:456216"/>
        <dbReference type="EC" id="2.7.1.130"/>
    </reaction>
</comment>
<evidence type="ECO:0000256" key="4">
    <source>
        <dbReference type="ARBA" id="ARBA00016436"/>
    </source>
</evidence>
<comment type="similarity">
    <text evidence="13">Belongs to the LpxK family.</text>
</comment>
<dbReference type="HAMAP" id="MF_00409">
    <property type="entry name" value="LpxK"/>
    <property type="match status" value="1"/>
</dbReference>
<accession>A0A2S7XPN9</accession>
<evidence type="ECO:0000256" key="12">
    <source>
        <dbReference type="ARBA" id="ARBA00029757"/>
    </source>
</evidence>
<dbReference type="OrthoDB" id="9766423at2"/>
<feature type="transmembrane region" description="Helical" evidence="14">
    <location>
        <begin position="57"/>
        <end position="79"/>
    </location>
</feature>
<dbReference type="PANTHER" id="PTHR42724:SF1">
    <property type="entry name" value="TETRAACYLDISACCHARIDE 4'-KINASE, MITOCHONDRIAL-RELATED"/>
    <property type="match status" value="1"/>
</dbReference>
<comment type="caution">
    <text evidence="15">The sequence shown here is derived from an EMBL/GenBank/DDBJ whole genome shotgun (WGS) entry which is preliminary data.</text>
</comment>
<keyword evidence="5 13" id="KW-0444">Lipid biosynthesis</keyword>
<name>A0A2S7XPN9_9GAMM</name>
<keyword evidence="7 13" id="KW-0808">Transferase</keyword>
<evidence type="ECO:0000256" key="10">
    <source>
        <dbReference type="ARBA" id="ARBA00022840"/>
    </source>
</evidence>
<evidence type="ECO:0000256" key="11">
    <source>
        <dbReference type="ARBA" id="ARBA00023098"/>
    </source>
</evidence>
<evidence type="ECO:0000256" key="2">
    <source>
        <dbReference type="ARBA" id="ARBA00004870"/>
    </source>
</evidence>
<dbReference type="GO" id="GO:0009029">
    <property type="term" value="F:lipid-A 4'-kinase activity"/>
    <property type="evidence" value="ECO:0007669"/>
    <property type="project" value="UniProtKB-UniRule"/>
</dbReference>
<keyword evidence="10 13" id="KW-0067">ATP-binding</keyword>
<keyword evidence="16" id="KW-1185">Reference proteome</keyword>
<dbReference type="GO" id="GO:0005886">
    <property type="term" value="C:plasma membrane"/>
    <property type="evidence" value="ECO:0007669"/>
    <property type="project" value="TreeGrafter"/>
</dbReference>
<proteinExistence type="inferred from homology"/>
<comment type="pathway">
    <text evidence="2 13">Glycolipid biosynthesis; lipid IV(A) biosynthesis; lipid IV(A) from (3R)-3-hydroxytetradecanoyl-[acyl-carrier-protein] and UDP-N-acetyl-alpha-D-glucosamine: step 6/6.</text>
</comment>
<protein>
    <recommendedName>
        <fullName evidence="4 13">Tetraacyldisaccharide 4'-kinase</fullName>
        <ecNumber evidence="3 13">2.7.1.130</ecNumber>
    </recommendedName>
    <alternativeName>
        <fullName evidence="12 13">Lipid A 4'-kinase</fullName>
    </alternativeName>
</protein>
<keyword evidence="8 13" id="KW-0547">Nucleotide-binding</keyword>
<keyword evidence="14" id="KW-0472">Membrane</keyword>
<dbReference type="GO" id="GO:0009244">
    <property type="term" value="P:lipopolysaccharide core region biosynthetic process"/>
    <property type="evidence" value="ECO:0007669"/>
    <property type="project" value="TreeGrafter"/>
</dbReference>
<dbReference type="PANTHER" id="PTHR42724">
    <property type="entry name" value="TETRAACYLDISACCHARIDE 4'-KINASE"/>
    <property type="match status" value="1"/>
</dbReference>
<evidence type="ECO:0000256" key="3">
    <source>
        <dbReference type="ARBA" id="ARBA00012071"/>
    </source>
</evidence>
<evidence type="ECO:0000256" key="5">
    <source>
        <dbReference type="ARBA" id="ARBA00022516"/>
    </source>
</evidence>
<evidence type="ECO:0000256" key="8">
    <source>
        <dbReference type="ARBA" id="ARBA00022741"/>
    </source>
</evidence>
<dbReference type="CDD" id="cd01983">
    <property type="entry name" value="SIMIBI"/>
    <property type="match status" value="1"/>
</dbReference>
<dbReference type="UniPathway" id="UPA00359">
    <property type="reaction ID" value="UER00482"/>
</dbReference>
<dbReference type="Proteomes" id="UP000239936">
    <property type="component" value="Unassembled WGS sequence"/>
</dbReference>
<reference evidence="15 16" key="1">
    <citation type="submission" date="2018-01" db="EMBL/GenBank/DDBJ databases">
        <title>The complete genome sequence of Chromatium okenii LaCa, a purple sulfur bacterium with a turbulent life.</title>
        <authorList>
            <person name="Luedin S.M."/>
            <person name="Liechti N."/>
            <person name="Storelli N."/>
            <person name="Danza F."/>
            <person name="Wittwer M."/>
            <person name="Pothier J.F."/>
            <person name="Tonolla M.A."/>
        </authorList>
    </citation>
    <scope>NUCLEOTIDE SEQUENCE [LARGE SCALE GENOMIC DNA]</scope>
    <source>
        <strain evidence="15 16">LaCa</strain>
    </source>
</reference>
<comment type="function">
    <text evidence="1 13">Transfers the gamma-phosphate of ATP to the 4'-position of a tetraacyldisaccharide 1-phosphate intermediate (termed DS-1-P) to form tetraacyldisaccharide 1,4'-bis-phosphate (lipid IVA).</text>
</comment>
<keyword evidence="9 13" id="KW-0418">Kinase</keyword>
<dbReference type="GO" id="GO:0009245">
    <property type="term" value="P:lipid A biosynthetic process"/>
    <property type="evidence" value="ECO:0007669"/>
    <property type="project" value="UniProtKB-UniRule"/>
</dbReference>
<dbReference type="AlphaFoldDB" id="A0A2S7XPN9"/>
<evidence type="ECO:0000256" key="13">
    <source>
        <dbReference type="HAMAP-Rule" id="MF_00409"/>
    </source>
</evidence>
<evidence type="ECO:0000256" key="1">
    <source>
        <dbReference type="ARBA" id="ARBA00002274"/>
    </source>
</evidence>
<dbReference type="GO" id="GO:0005524">
    <property type="term" value="F:ATP binding"/>
    <property type="evidence" value="ECO:0007669"/>
    <property type="project" value="UniProtKB-UniRule"/>
</dbReference>
<dbReference type="EC" id="2.7.1.130" evidence="3 13"/>
<evidence type="ECO:0000313" key="15">
    <source>
        <dbReference type="EMBL" id="PQJ95351.1"/>
    </source>
</evidence>
<evidence type="ECO:0000256" key="14">
    <source>
        <dbReference type="SAM" id="Phobius"/>
    </source>
</evidence>
<feature type="binding site" evidence="13">
    <location>
        <begin position="68"/>
        <end position="75"/>
    </location>
    <ligand>
        <name>ATP</name>
        <dbReference type="ChEBI" id="CHEBI:30616"/>
    </ligand>
</feature>
<dbReference type="EMBL" id="PPGH01000037">
    <property type="protein sequence ID" value="PQJ95351.1"/>
    <property type="molecule type" value="Genomic_DNA"/>
</dbReference>
<evidence type="ECO:0000313" key="16">
    <source>
        <dbReference type="Proteomes" id="UP000239936"/>
    </source>
</evidence>
<dbReference type="SUPFAM" id="SSF52540">
    <property type="entry name" value="P-loop containing nucleoside triphosphate hydrolases"/>
    <property type="match status" value="1"/>
</dbReference>
<keyword evidence="14" id="KW-0812">Transmembrane</keyword>
<keyword evidence="6 13" id="KW-0441">Lipid A biosynthesis</keyword>